<comment type="caution">
    <text evidence="4">The sequence shown here is derived from an EMBL/GenBank/DDBJ whole genome shotgun (WGS) entry which is preliminary data.</text>
</comment>
<dbReference type="GO" id="GO:0005829">
    <property type="term" value="C:cytosol"/>
    <property type="evidence" value="ECO:0007669"/>
    <property type="project" value="UniProtKB-ARBA"/>
</dbReference>
<dbReference type="InterPro" id="IPR012340">
    <property type="entry name" value="NA-bd_OB-fold"/>
</dbReference>
<dbReference type="SUPFAM" id="SSF50249">
    <property type="entry name" value="Nucleic acid-binding proteins"/>
    <property type="match status" value="2"/>
</dbReference>
<dbReference type="InterPro" id="IPR015365">
    <property type="entry name" value="Elong-fact-P_C"/>
</dbReference>
<proteinExistence type="inferred from homology"/>
<sequence length="189" mass="21528">MLSYNEITPKKYIDLEGEPFEVLTSWVFRKQMRKPVNQTKLRSLKTGNTVEYTFHQNDKVKEAEIEEKPVRYLYQNKGEYWFCDPTDPKNRFELSQKIVGDLAKYMKQNSEVEGLWYAGEIIGISVPIKVDLKVVEAPPALKGNTAQGGNKQVVVETGASFATPLFINEGDIIRVNTTTGEYAERVDKA</sequence>
<dbReference type="AlphaFoldDB" id="A0A1F6D1T4"/>
<name>A0A1F6D1T4_9BACT</name>
<evidence type="ECO:0000259" key="2">
    <source>
        <dbReference type="SMART" id="SM00841"/>
    </source>
</evidence>
<dbReference type="PIRSF" id="PIRSF005901">
    <property type="entry name" value="EF-P"/>
    <property type="match status" value="1"/>
</dbReference>
<dbReference type="Gene3D" id="2.30.30.30">
    <property type="match status" value="1"/>
</dbReference>
<dbReference type="GO" id="GO:0003746">
    <property type="term" value="F:translation elongation factor activity"/>
    <property type="evidence" value="ECO:0007669"/>
    <property type="project" value="InterPro"/>
</dbReference>
<dbReference type="SMART" id="SM01185">
    <property type="entry name" value="EFP"/>
    <property type="match status" value="1"/>
</dbReference>
<dbReference type="Proteomes" id="UP000177659">
    <property type="component" value="Unassembled WGS sequence"/>
</dbReference>
<dbReference type="InterPro" id="IPR013185">
    <property type="entry name" value="Transl_elong_KOW-like"/>
</dbReference>
<evidence type="ECO:0000313" key="4">
    <source>
        <dbReference type="EMBL" id="OGG55335.1"/>
    </source>
</evidence>
<dbReference type="InterPro" id="IPR014722">
    <property type="entry name" value="Rib_uL2_dom2"/>
</dbReference>
<comment type="similarity">
    <text evidence="1">Belongs to the elongation factor P family.</text>
</comment>
<evidence type="ECO:0008006" key="6">
    <source>
        <dbReference type="Google" id="ProtNLM"/>
    </source>
</evidence>
<dbReference type="SMART" id="SM00841">
    <property type="entry name" value="Elong-fact-P_C"/>
    <property type="match status" value="1"/>
</dbReference>
<protein>
    <recommendedName>
        <fullName evidence="6">Elongation factor P C-terminal domain-containing protein</fullName>
    </recommendedName>
</protein>
<dbReference type="InterPro" id="IPR020599">
    <property type="entry name" value="Transl_elong_fac_P/YeiP"/>
</dbReference>
<evidence type="ECO:0000313" key="5">
    <source>
        <dbReference type="Proteomes" id="UP000177659"/>
    </source>
</evidence>
<evidence type="ECO:0000256" key="1">
    <source>
        <dbReference type="ARBA" id="ARBA00009479"/>
    </source>
</evidence>
<dbReference type="NCBIfam" id="NF001810">
    <property type="entry name" value="PRK00529.1"/>
    <property type="match status" value="1"/>
</dbReference>
<dbReference type="EMBL" id="MFLC01000005">
    <property type="protein sequence ID" value="OGG55335.1"/>
    <property type="molecule type" value="Genomic_DNA"/>
</dbReference>
<dbReference type="SUPFAM" id="SSF50104">
    <property type="entry name" value="Translation proteins SH3-like domain"/>
    <property type="match status" value="1"/>
</dbReference>
<dbReference type="InterPro" id="IPR008991">
    <property type="entry name" value="Translation_prot_SH3-like_sf"/>
</dbReference>
<reference evidence="4 5" key="1">
    <citation type="journal article" date="2016" name="Nat. Commun.">
        <title>Thousands of microbial genomes shed light on interconnected biogeochemical processes in an aquifer system.</title>
        <authorList>
            <person name="Anantharaman K."/>
            <person name="Brown C.T."/>
            <person name="Hug L.A."/>
            <person name="Sharon I."/>
            <person name="Castelle C.J."/>
            <person name="Probst A.J."/>
            <person name="Thomas B.C."/>
            <person name="Singh A."/>
            <person name="Wilkins M.J."/>
            <person name="Karaoz U."/>
            <person name="Brodie E.L."/>
            <person name="Williams K.H."/>
            <person name="Hubbard S.S."/>
            <person name="Banfield J.F."/>
        </authorList>
    </citation>
    <scope>NUCLEOTIDE SEQUENCE [LARGE SCALE GENOMIC DNA]</scope>
</reference>
<dbReference type="InterPro" id="IPR001059">
    <property type="entry name" value="Transl_elong_P/YeiP_cen"/>
</dbReference>
<dbReference type="GO" id="GO:0043043">
    <property type="term" value="P:peptide biosynthetic process"/>
    <property type="evidence" value="ECO:0007669"/>
    <property type="project" value="InterPro"/>
</dbReference>
<dbReference type="Pfam" id="PF09285">
    <property type="entry name" value="Elong-fact-P_C"/>
    <property type="match status" value="1"/>
</dbReference>
<dbReference type="CDD" id="cd05794">
    <property type="entry name" value="S1_EF-P_repeat_2"/>
    <property type="match status" value="1"/>
</dbReference>
<dbReference type="Gene3D" id="2.40.50.140">
    <property type="entry name" value="Nucleic acid-binding proteins"/>
    <property type="match status" value="2"/>
</dbReference>
<gene>
    <name evidence="4" type="ORF">A3D62_01760</name>
</gene>
<dbReference type="PANTHER" id="PTHR30053">
    <property type="entry name" value="ELONGATION FACTOR P"/>
    <property type="match status" value="1"/>
</dbReference>
<feature type="domain" description="Translation elongation factor P/YeiP central" evidence="3">
    <location>
        <begin position="67"/>
        <end position="122"/>
    </location>
</feature>
<accession>A0A1F6D1T4</accession>
<feature type="domain" description="Elongation factor P C-terminal" evidence="2">
    <location>
        <begin position="130"/>
        <end position="185"/>
    </location>
</feature>
<dbReference type="PANTHER" id="PTHR30053:SF12">
    <property type="entry name" value="ELONGATION FACTOR P (EF-P) FAMILY PROTEIN"/>
    <property type="match status" value="1"/>
</dbReference>
<dbReference type="Pfam" id="PF08207">
    <property type="entry name" value="EFP_N"/>
    <property type="match status" value="1"/>
</dbReference>
<evidence type="ECO:0000259" key="3">
    <source>
        <dbReference type="SMART" id="SM01185"/>
    </source>
</evidence>
<organism evidence="4 5">
    <name type="scientific">Candidatus Kaiserbacteria bacterium RIFCSPHIGHO2_02_FULL_49_11</name>
    <dbReference type="NCBI Taxonomy" id="1798489"/>
    <lineage>
        <taxon>Bacteria</taxon>
        <taxon>Candidatus Kaiseribacteriota</taxon>
    </lineage>
</organism>
<dbReference type="FunFam" id="2.40.50.140:FF:000004">
    <property type="entry name" value="Elongation factor P"/>
    <property type="match status" value="1"/>
</dbReference>